<evidence type="ECO:0000313" key="3">
    <source>
        <dbReference type="EMBL" id="TRX95136.1"/>
    </source>
</evidence>
<dbReference type="OrthoDB" id="4769041at2759"/>
<feature type="compositionally biased region" description="Basic residues" evidence="2">
    <location>
        <begin position="577"/>
        <end position="586"/>
    </location>
</feature>
<feature type="region of interest" description="Disordered" evidence="2">
    <location>
        <begin position="344"/>
        <end position="378"/>
    </location>
</feature>
<evidence type="ECO:0000256" key="1">
    <source>
        <dbReference type="SAM" id="Coils"/>
    </source>
</evidence>
<sequence>MADTEPHPNTNTQNLPPWLRDAYIVNSGSKYAFTPYPIDSYGSLPTYLNDVGPFDKEIYSLDLLQRTRTTDLNAPSLQVILNALVDALPLIIQNKVGLHMTGLPTSGDTGAVIGQPDWFSQSDDDFDKTVQDFENGTIPPLNSGNKQFILWVVSIGSPDLSIPSYVTIVLRYGRLGRITDWGIIDAIGKLGGSTGHLDRVRTRITKLLPPNHGIADATEHQIWIPPSEPGGICVSGLSAYSVVAQLLGRIGIMHCSGASFDADAFFAPMRPWFNPDAVRAEALGHAAVKAMGKLEWKARLALFPVRSFDDGVREVVWPGELAPSEIPPFAHALPGLTESYNVSGDGDSLFGEAEDQDAASESGSSSSSSPGTHSETEVTELENYLLLKREDIERVENMVAAAKAAYREAAEFSERLYTEVLEPPNNSVPSAYAVERFFWLTQRTIERTRSAELQTTLLHRCYASASIHNEVMSRLHAEQRIAVLQEQIEGLKTRYTATDENLHAAYALRKGRGRGQLADVDVIAKAAIGEGELPVIAVVDLEDDEDVAEADPSNEKAPTEDSKERKHEFETTSTRDRKPRKKAKKH</sequence>
<keyword evidence="4" id="KW-1185">Reference proteome</keyword>
<feature type="compositionally biased region" description="Low complexity" evidence="2">
    <location>
        <begin position="360"/>
        <end position="373"/>
    </location>
</feature>
<keyword evidence="1" id="KW-0175">Coiled coil</keyword>
<dbReference type="EMBL" id="VFLP01000017">
    <property type="protein sequence ID" value="TRX95136.1"/>
    <property type="molecule type" value="Genomic_DNA"/>
</dbReference>
<proteinExistence type="predicted"/>
<protein>
    <submittedName>
        <fullName evidence="3">Uncharacterized protein</fullName>
    </submittedName>
</protein>
<evidence type="ECO:0000313" key="4">
    <source>
        <dbReference type="Proteomes" id="UP000319160"/>
    </source>
</evidence>
<feature type="coiled-coil region" evidence="1">
    <location>
        <begin position="474"/>
        <end position="501"/>
    </location>
</feature>
<dbReference type="Proteomes" id="UP000319160">
    <property type="component" value="Unassembled WGS sequence"/>
</dbReference>
<comment type="caution">
    <text evidence="3">The sequence shown here is derived from an EMBL/GenBank/DDBJ whole genome shotgun (WGS) entry which is preliminary data.</text>
</comment>
<gene>
    <name evidence="3" type="ORF">FHL15_003828</name>
</gene>
<organism evidence="3 4">
    <name type="scientific">Xylaria flabelliformis</name>
    <dbReference type="NCBI Taxonomy" id="2512241"/>
    <lineage>
        <taxon>Eukaryota</taxon>
        <taxon>Fungi</taxon>
        <taxon>Dikarya</taxon>
        <taxon>Ascomycota</taxon>
        <taxon>Pezizomycotina</taxon>
        <taxon>Sordariomycetes</taxon>
        <taxon>Xylariomycetidae</taxon>
        <taxon>Xylariales</taxon>
        <taxon>Xylariaceae</taxon>
        <taxon>Xylaria</taxon>
    </lineage>
</organism>
<feature type="compositionally biased region" description="Basic and acidic residues" evidence="2">
    <location>
        <begin position="553"/>
        <end position="576"/>
    </location>
</feature>
<dbReference type="AlphaFoldDB" id="A0A553I4K3"/>
<accession>A0A553I4K3</accession>
<evidence type="ECO:0000256" key="2">
    <source>
        <dbReference type="SAM" id="MobiDB-lite"/>
    </source>
</evidence>
<name>A0A553I4K3_9PEZI</name>
<reference evidence="4" key="1">
    <citation type="submission" date="2019-06" db="EMBL/GenBank/DDBJ databases">
        <title>Draft genome sequence of the griseofulvin-producing fungus Xylaria cubensis strain G536.</title>
        <authorList>
            <person name="Mead M.E."/>
            <person name="Raja H.A."/>
            <person name="Steenwyk J.L."/>
            <person name="Knowles S.L."/>
            <person name="Oberlies N.H."/>
            <person name="Rokas A."/>
        </authorList>
    </citation>
    <scope>NUCLEOTIDE SEQUENCE [LARGE SCALE GENOMIC DNA]</scope>
    <source>
        <strain evidence="4">G536</strain>
    </source>
</reference>
<feature type="region of interest" description="Disordered" evidence="2">
    <location>
        <begin position="544"/>
        <end position="586"/>
    </location>
</feature>